<organism evidence="1">
    <name type="scientific">viral metagenome</name>
    <dbReference type="NCBI Taxonomy" id="1070528"/>
    <lineage>
        <taxon>unclassified sequences</taxon>
        <taxon>metagenomes</taxon>
        <taxon>organismal metagenomes</taxon>
    </lineage>
</organism>
<dbReference type="EMBL" id="MT144177">
    <property type="protein sequence ID" value="QJA50150.1"/>
    <property type="molecule type" value="Genomic_DNA"/>
</dbReference>
<reference evidence="1" key="1">
    <citation type="submission" date="2020-03" db="EMBL/GenBank/DDBJ databases">
        <title>The deep terrestrial virosphere.</title>
        <authorList>
            <person name="Holmfeldt K."/>
            <person name="Nilsson E."/>
            <person name="Simone D."/>
            <person name="Lopez-Fernandez M."/>
            <person name="Wu X."/>
            <person name="de Brujin I."/>
            <person name="Lundin D."/>
            <person name="Andersson A."/>
            <person name="Bertilsson S."/>
            <person name="Dopson M."/>
        </authorList>
    </citation>
    <scope>NUCLEOTIDE SEQUENCE</scope>
    <source>
        <strain evidence="1">TM448A01626</strain>
        <strain evidence="2">TM448B00920</strain>
    </source>
</reference>
<name>A0A6H1ZSH6_9ZZZZ</name>
<protein>
    <submittedName>
        <fullName evidence="1">Uncharacterized protein</fullName>
    </submittedName>
</protein>
<dbReference type="EMBL" id="MT144673">
    <property type="protein sequence ID" value="QJH97081.1"/>
    <property type="molecule type" value="Genomic_DNA"/>
</dbReference>
<evidence type="ECO:0000313" key="1">
    <source>
        <dbReference type="EMBL" id="QJA50150.1"/>
    </source>
</evidence>
<evidence type="ECO:0000313" key="2">
    <source>
        <dbReference type="EMBL" id="QJH97081.1"/>
    </source>
</evidence>
<sequence length="70" mass="8219">MKTVKKSVVLKRVRLENGNTIFLSEFMRKYRVIVSRPDLPPEIYANMNKTEAEKMFNEILQNDLCDILEG</sequence>
<proteinExistence type="predicted"/>
<gene>
    <name evidence="1" type="ORF">TM448A01626_0007</name>
    <name evidence="2" type="ORF">TM448B00920_0007</name>
</gene>
<dbReference type="AlphaFoldDB" id="A0A6H1ZSH6"/>
<accession>A0A6H1ZSH6</accession>